<feature type="region of interest" description="Disordered" evidence="1">
    <location>
        <begin position="590"/>
        <end position="611"/>
    </location>
</feature>
<feature type="domain" description="VWFA" evidence="4">
    <location>
        <begin position="90"/>
        <end position="197"/>
    </location>
</feature>
<dbReference type="Gene3D" id="3.40.50.410">
    <property type="entry name" value="von Willebrand factor, type A domain"/>
    <property type="match status" value="1"/>
</dbReference>
<dbReference type="EMBL" id="CP130318">
    <property type="protein sequence ID" value="WNQ09837.1"/>
    <property type="molecule type" value="Genomic_DNA"/>
</dbReference>
<feature type="transmembrane region" description="Helical" evidence="2">
    <location>
        <begin position="6"/>
        <end position="24"/>
    </location>
</feature>
<keyword evidence="2" id="KW-0472">Membrane</keyword>
<dbReference type="InterPro" id="IPR002035">
    <property type="entry name" value="VWF_A"/>
</dbReference>
<evidence type="ECO:0000256" key="1">
    <source>
        <dbReference type="SAM" id="MobiDB-lite"/>
    </source>
</evidence>
<proteinExistence type="predicted"/>
<gene>
    <name evidence="5" type="ORF">MJA45_19710</name>
</gene>
<evidence type="ECO:0000313" key="5">
    <source>
        <dbReference type="EMBL" id="WNQ09837.1"/>
    </source>
</evidence>
<dbReference type="InterPro" id="IPR024163">
    <property type="entry name" value="Aerotolerance_reg_N"/>
</dbReference>
<dbReference type="PANTHER" id="PTHR37464">
    <property type="entry name" value="BLL2463 PROTEIN"/>
    <property type="match status" value="1"/>
</dbReference>
<sequence>MHFQWLNGLWFGLTLPAIVLLYLLKRQYIDTEIPSHLLWNRVLRNLEANRPWQKLRNQLLLILQLAAAALLVFALLQPFSWSPKGESGHTVYVLDRSASMEAGTGSGEGTNSALEEAKRRIAERIQAKSPGSLVTLLLMGTEPEVPVAREASADRVLEALKAVTPSYGKTAYKETMSLAAALTQDDPDGEIRVYTDGRWTDPAAGLTYSVPVHREDVGNPDAGNVSVMQFGVKAPDSSSGTMSAVAVLRNWGGTAREVEVTLAAGSQAGPSRQVTIPAGNQRSLYWDGLPLSDYYRIQAVDPEDTYPADNRAYAFPEGDRPRKALLLSEGNLFLEKALRLANIEITKMAVQPGTAPLTAESKPDLIVVDSVSPSLLQTKEWKALLDSLPVWYIHSGVEGEDEEGGRDYRITEHPVTRYISFQDTHIAKRTKVGSVPWGKPVISDGTSPLILAGEENGRPRLLFTFDLHQSDLPLRSEFPILVQNAVDWLGSAQGASLGRVTAGSRKELAVSPQTVSAEWVAVDSPGSSPVSLPAEKKDKAVSGSQTVPDRPGLYQFVEKAEKGQGEIRRYLEAAADPGESDFARRPELVFPGAQEGTGEEGVSSEEPADRHAGESPYSWLPWVLLLAAVVILAEWGVFRRGNSI</sequence>
<accession>A0AA96RDH4</accession>
<dbReference type="CDD" id="cd00198">
    <property type="entry name" value="vWFA"/>
    <property type="match status" value="1"/>
</dbReference>
<dbReference type="PANTHER" id="PTHR37464:SF1">
    <property type="entry name" value="BLL2463 PROTEIN"/>
    <property type="match status" value="1"/>
</dbReference>
<dbReference type="KEGG" id="paun:MJA45_19710"/>
<dbReference type="Pfam" id="PF07584">
    <property type="entry name" value="BatA"/>
    <property type="match status" value="1"/>
</dbReference>
<dbReference type="Proteomes" id="UP001305702">
    <property type="component" value="Chromosome"/>
</dbReference>
<dbReference type="RefSeq" id="WP_315603611.1">
    <property type="nucleotide sequence ID" value="NZ_CP130318.1"/>
</dbReference>
<feature type="domain" description="Aerotolerance regulator N-terminal" evidence="3">
    <location>
        <begin position="1"/>
        <end position="78"/>
    </location>
</feature>
<evidence type="ECO:0000259" key="4">
    <source>
        <dbReference type="Pfam" id="PF13519"/>
    </source>
</evidence>
<keyword evidence="6" id="KW-1185">Reference proteome</keyword>
<dbReference type="SUPFAM" id="SSF53300">
    <property type="entry name" value="vWA-like"/>
    <property type="match status" value="1"/>
</dbReference>
<evidence type="ECO:0000259" key="3">
    <source>
        <dbReference type="Pfam" id="PF07584"/>
    </source>
</evidence>
<dbReference type="Pfam" id="PF13519">
    <property type="entry name" value="VWA_2"/>
    <property type="match status" value="1"/>
</dbReference>
<organism evidence="5 6">
    <name type="scientific">Paenibacillus aurantius</name>
    <dbReference type="NCBI Taxonomy" id="2918900"/>
    <lineage>
        <taxon>Bacteria</taxon>
        <taxon>Bacillati</taxon>
        <taxon>Bacillota</taxon>
        <taxon>Bacilli</taxon>
        <taxon>Bacillales</taxon>
        <taxon>Paenibacillaceae</taxon>
        <taxon>Paenibacillus</taxon>
    </lineage>
</organism>
<keyword evidence="2" id="KW-0812">Transmembrane</keyword>
<protein>
    <submittedName>
        <fullName evidence="5">VWA domain-containing protein</fullName>
    </submittedName>
</protein>
<name>A0AA96RDH4_9BACL</name>
<dbReference type="AlphaFoldDB" id="A0AA96RDH4"/>
<dbReference type="InterPro" id="IPR036465">
    <property type="entry name" value="vWFA_dom_sf"/>
</dbReference>
<evidence type="ECO:0000313" key="6">
    <source>
        <dbReference type="Proteomes" id="UP001305702"/>
    </source>
</evidence>
<feature type="region of interest" description="Disordered" evidence="1">
    <location>
        <begin position="524"/>
        <end position="546"/>
    </location>
</feature>
<evidence type="ECO:0000256" key="2">
    <source>
        <dbReference type="SAM" id="Phobius"/>
    </source>
</evidence>
<feature type="transmembrane region" description="Helical" evidence="2">
    <location>
        <begin position="619"/>
        <end position="638"/>
    </location>
</feature>
<feature type="transmembrane region" description="Helical" evidence="2">
    <location>
        <begin position="59"/>
        <end position="81"/>
    </location>
</feature>
<reference evidence="5 6" key="1">
    <citation type="submission" date="2022-02" db="EMBL/GenBank/DDBJ databases">
        <title>Paenibacillus sp. MBLB1776 Whole Genome Shotgun Sequencing.</title>
        <authorList>
            <person name="Hwang C.Y."/>
            <person name="Cho E.-S."/>
            <person name="Seo M.-J."/>
        </authorList>
    </citation>
    <scope>NUCLEOTIDE SEQUENCE [LARGE SCALE GENOMIC DNA]</scope>
    <source>
        <strain evidence="5 6">MBLB1776</strain>
    </source>
</reference>
<keyword evidence="2" id="KW-1133">Transmembrane helix</keyword>